<feature type="transmembrane region" description="Helical" evidence="1">
    <location>
        <begin position="64"/>
        <end position="82"/>
    </location>
</feature>
<name>A0A562SQ87_9BACT</name>
<dbReference type="AlphaFoldDB" id="A0A562SQ87"/>
<protein>
    <submittedName>
        <fullName evidence="2">Uncharacterized protein</fullName>
    </submittedName>
</protein>
<feature type="transmembrane region" description="Helical" evidence="1">
    <location>
        <begin position="36"/>
        <end position="58"/>
    </location>
</feature>
<comment type="caution">
    <text evidence="2">The sequence shown here is derived from an EMBL/GenBank/DDBJ whole genome shotgun (WGS) entry which is preliminary data.</text>
</comment>
<gene>
    <name evidence="2" type="ORF">IQ13_1280</name>
</gene>
<sequence>MHIEKYSFTIYSLVVLIMLNYICTSNNNMKHQTLRIYFSVLLLCASVLFAVPLFMYKYGTDEQFLLVVEVLLFVFLSSANYSDRKEVLVGRRKTHFVIIILLSIVLSINGLLLINKVKNTSTSFRSSNESSAIYN</sequence>
<reference evidence="2 3" key="1">
    <citation type="journal article" date="2015" name="Stand. Genomic Sci.">
        <title>Genomic Encyclopedia of Bacterial and Archaeal Type Strains, Phase III: the genomes of soil and plant-associated and newly described type strains.</title>
        <authorList>
            <person name="Whitman W.B."/>
            <person name="Woyke T."/>
            <person name="Klenk H.P."/>
            <person name="Zhou Y."/>
            <person name="Lilburn T.G."/>
            <person name="Beck B.J."/>
            <person name="De Vos P."/>
            <person name="Vandamme P."/>
            <person name="Eisen J.A."/>
            <person name="Garrity G."/>
            <person name="Hugenholtz P."/>
            <person name="Kyrpides N.C."/>
        </authorList>
    </citation>
    <scope>NUCLEOTIDE SEQUENCE [LARGE SCALE GENOMIC DNA]</scope>
    <source>
        <strain evidence="2 3">CGMCC 1.7271</strain>
    </source>
</reference>
<keyword evidence="1" id="KW-0472">Membrane</keyword>
<evidence type="ECO:0000256" key="1">
    <source>
        <dbReference type="SAM" id="Phobius"/>
    </source>
</evidence>
<keyword evidence="1" id="KW-1133">Transmembrane helix</keyword>
<feature type="transmembrane region" description="Helical" evidence="1">
    <location>
        <begin position="94"/>
        <end position="114"/>
    </location>
</feature>
<keyword evidence="3" id="KW-1185">Reference proteome</keyword>
<evidence type="ECO:0000313" key="2">
    <source>
        <dbReference type="EMBL" id="TWI83174.1"/>
    </source>
</evidence>
<accession>A0A562SQ87</accession>
<evidence type="ECO:0000313" key="3">
    <source>
        <dbReference type="Proteomes" id="UP000316167"/>
    </source>
</evidence>
<proteinExistence type="predicted"/>
<keyword evidence="1" id="KW-0812">Transmembrane</keyword>
<organism evidence="2 3">
    <name type="scientific">Lacibacter cauensis</name>
    <dbReference type="NCBI Taxonomy" id="510947"/>
    <lineage>
        <taxon>Bacteria</taxon>
        <taxon>Pseudomonadati</taxon>
        <taxon>Bacteroidota</taxon>
        <taxon>Chitinophagia</taxon>
        <taxon>Chitinophagales</taxon>
        <taxon>Chitinophagaceae</taxon>
        <taxon>Lacibacter</taxon>
    </lineage>
</organism>
<dbReference type="Proteomes" id="UP000316167">
    <property type="component" value="Unassembled WGS sequence"/>
</dbReference>
<feature type="transmembrane region" description="Helical" evidence="1">
    <location>
        <begin position="6"/>
        <end position="24"/>
    </location>
</feature>
<dbReference type="EMBL" id="VLLE01000003">
    <property type="protein sequence ID" value="TWI83174.1"/>
    <property type="molecule type" value="Genomic_DNA"/>
</dbReference>